<dbReference type="EMBL" id="JACHGN010000001">
    <property type="protein sequence ID" value="MBB5130657.1"/>
    <property type="molecule type" value="Genomic_DNA"/>
</dbReference>
<dbReference type="AlphaFoldDB" id="A0A840P071"/>
<comment type="caution">
    <text evidence="1">The sequence shown here is derived from an EMBL/GenBank/DDBJ whole genome shotgun (WGS) entry which is preliminary data.</text>
</comment>
<keyword evidence="2" id="KW-1185">Reference proteome</keyword>
<dbReference type="RefSeq" id="WP_185047515.1">
    <property type="nucleotide sequence ID" value="NZ_BAABIX010000006.1"/>
</dbReference>
<accession>A0A840P071</accession>
<sequence length="164" mass="18262">MKIGISLIEDPRHPGDAEAASRLFGRIADRIAREHNIPRKDAGDALDQAIIFVTVAARDTSRALSPSPLVDKAWDTFFLYSIEYHHHCARYGKFVHHTPNDNPEILTSSPERRFYSPAETADVLRSEGFYVLDALWPKDAIASSKANCTNCYVGDHEGDSPPVI</sequence>
<gene>
    <name evidence="1" type="ORF">HNP84_000345</name>
</gene>
<proteinExistence type="predicted"/>
<organism evidence="1 2">
    <name type="scientific">Thermocatellispora tengchongensis</name>
    <dbReference type="NCBI Taxonomy" id="1073253"/>
    <lineage>
        <taxon>Bacteria</taxon>
        <taxon>Bacillati</taxon>
        <taxon>Actinomycetota</taxon>
        <taxon>Actinomycetes</taxon>
        <taxon>Streptosporangiales</taxon>
        <taxon>Streptosporangiaceae</taxon>
        <taxon>Thermocatellispora</taxon>
    </lineage>
</organism>
<evidence type="ECO:0000313" key="2">
    <source>
        <dbReference type="Proteomes" id="UP000578449"/>
    </source>
</evidence>
<dbReference type="Proteomes" id="UP000578449">
    <property type="component" value="Unassembled WGS sequence"/>
</dbReference>
<name>A0A840P071_9ACTN</name>
<evidence type="ECO:0000313" key="1">
    <source>
        <dbReference type="EMBL" id="MBB5130657.1"/>
    </source>
</evidence>
<protein>
    <submittedName>
        <fullName evidence="1">Uncharacterized protein</fullName>
    </submittedName>
</protein>
<reference evidence="1 2" key="1">
    <citation type="submission" date="2020-08" db="EMBL/GenBank/DDBJ databases">
        <title>Genomic Encyclopedia of Type Strains, Phase IV (KMG-IV): sequencing the most valuable type-strain genomes for metagenomic binning, comparative biology and taxonomic classification.</title>
        <authorList>
            <person name="Goeker M."/>
        </authorList>
    </citation>
    <scope>NUCLEOTIDE SEQUENCE [LARGE SCALE GENOMIC DNA]</scope>
    <source>
        <strain evidence="1 2">DSM 45615</strain>
    </source>
</reference>